<dbReference type="EMBL" id="JAGPYM010000005">
    <property type="protein sequence ID" value="KAH6894191.1"/>
    <property type="molecule type" value="Genomic_DNA"/>
</dbReference>
<dbReference type="OrthoDB" id="5422098at2759"/>
<keyword evidence="2" id="KW-1185">Reference proteome</keyword>
<proteinExistence type="predicted"/>
<comment type="caution">
    <text evidence="1">The sequence shown here is derived from an EMBL/GenBank/DDBJ whole genome shotgun (WGS) entry which is preliminary data.</text>
</comment>
<dbReference type="AlphaFoldDB" id="A0A9P8WAF2"/>
<dbReference type="Gene3D" id="3.60.15.10">
    <property type="entry name" value="Ribonuclease Z/Hydroxyacylglutathione hydrolase-like"/>
    <property type="match status" value="1"/>
</dbReference>
<evidence type="ECO:0000313" key="1">
    <source>
        <dbReference type="EMBL" id="KAH6894191.1"/>
    </source>
</evidence>
<evidence type="ECO:0000313" key="2">
    <source>
        <dbReference type="Proteomes" id="UP000777438"/>
    </source>
</evidence>
<dbReference type="InterPro" id="IPR036866">
    <property type="entry name" value="RibonucZ/Hydroxyglut_hydro"/>
</dbReference>
<protein>
    <submittedName>
        <fullName evidence="1">Uncharacterized protein</fullName>
    </submittedName>
</protein>
<accession>A0A9P8WAF2</accession>
<name>A0A9P8WAF2_9HYPO</name>
<sequence>MSSYAPIWNHGYSQKLLIYGLTQKGHVNLRQCNIRNKGKPTDPTQTATLPDGNIPVPSALVGLHIDCLTRVYGIIKKKDANGTLYMLSPVAEAMPTDDISTTSASLASIVLPSDDSEMTPGSTIYRILRDLKGQKTRVCQLDLQGKNAPKPFDTVDLQENTSLAACLGVKQRRFLAYQVTDGHIEIFEVGKGRKKKYNLGVIKSGTDLLATLLNNNNNNNNNNNKPGVAENANVPAFYCVAVDETVIGTPTYNGGDALDVLWNDVTTATNRSSIAIIIAWQNGRVSHYFAGDLNWLNECRLVKWLNRGAQTEERIPTVKASHHGSCSSTPPLLLYSFRPVNIAISAATSIII</sequence>
<reference evidence="1 2" key="1">
    <citation type="journal article" date="2021" name="Nat. Commun.">
        <title>Genetic determinants of endophytism in the Arabidopsis root mycobiome.</title>
        <authorList>
            <person name="Mesny F."/>
            <person name="Miyauchi S."/>
            <person name="Thiergart T."/>
            <person name="Pickel B."/>
            <person name="Atanasova L."/>
            <person name="Karlsson M."/>
            <person name="Huettel B."/>
            <person name="Barry K.W."/>
            <person name="Haridas S."/>
            <person name="Chen C."/>
            <person name="Bauer D."/>
            <person name="Andreopoulos W."/>
            <person name="Pangilinan J."/>
            <person name="LaButti K."/>
            <person name="Riley R."/>
            <person name="Lipzen A."/>
            <person name="Clum A."/>
            <person name="Drula E."/>
            <person name="Henrissat B."/>
            <person name="Kohler A."/>
            <person name="Grigoriev I.V."/>
            <person name="Martin F.M."/>
            <person name="Hacquard S."/>
        </authorList>
    </citation>
    <scope>NUCLEOTIDE SEQUENCE [LARGE SCALE GENOMIC DNA]</scope>
    <source>
        <strain evidence="1 2">MPI-CAGE-CH-0241</strain>
    </source>
</reference>
<organism evidence="1 2">
    <name type="scientific">Thelonectria olida</name>
    <dbReference type="NCBI Taxonomy" id="1576542"/>
    <lineage>
        <taxon>Eukaryota</taxon>
        <taxon>Fungi</taxon>
        <taxon>Dikarya</taxon>
        <taxon>Ascomycota</taxon>
        <taxon>Pezizomycotina</taxon>
        <taxon>Sordariomycetes</taxon>
        <taxon>Hypocreomycetidae</taxon>
        <taxon>Hypocreales</taxon>
        <taxon>Nectriaceae</taxon>
        <taxon>Thelonectria</taxon>
    </lineage>
</organism>
<gene>
    <name evidence="1" type="ORF">B0T10DRAFT_589605</name>
</gene>
<dbReference type="Proteomes" id="UP000777438">
    <property type="component" value="Unassembled WGS sequence"/>
</dbReference>